<dbReference type="Proteomes" id="UP000294697">
    <property type="component" value="Unassembled WGS sequence"/>
</dbReference>
<dbReference type="EMBL" id="SODA01000002">
    <property type="protein sequence ID" value="TDW07292.1"/>
    <property type="molecule type" value="Genomic_DNA"/>
</dbReference>
<evidence type="ECO:0000256" key="1">
    <source>
        <dbReference type="ARBA" id="ARBA00004429"/>
    </source>
</evidence>
<comment type="caution">
    <text evidence="11">The sequence shown here is derived from an EMBL/GenBank/DDBJ whole genome shotgun (WGS) entry which is preliminary data.</text>
</comment>
<keyword evidence="4" id="KW-0997">Cell inner membrane</keyword>
<dbReference type="AlphaFoldDB" id="A0A4R7Z826"/>
<comment type="subcellular location">
    <subcellularLocation>
        <location evidence="1">Cell inner membrane</location>
        <topology evidence="1">Multi-pass membrane protein</topology>
    </subcellularLocation>
</comment>
<reference evidence="11 12" key="1">
    <citation type="submission" date="2019-03" db="EMBL/GenBank/DDBJ databases">
        <title>Subsurface microbial communities from deep shales in Ohio and West Virginia, USA.</title>
        <authorList>
            <person name="Wrighton K."/>
        </authorList>
    </citation>
    <scope>NUCLEOTIDE SEQUENCE [LARGE SCALE GENOMIC DNA]</scope>
    <source>
        <strain evidence="11 12">MSL9.2</strain>
    </source>
</reference>
<evidence type="ECO:0000259" key="10">
    <source>
        <dbReference type="Pfam" id="PF04290"/>
    </source>
</evidence>
<evidence type="ECO:0000256" key="4">
    <source>
        <dbReference type="ARBA" id="ARBA00022519"/>
    </source>
</evidence>
<evidence type="ECO:0000313" key="12">
    <source>
        <dbReference type="Proteomes" id="UP000294697"/>
    </source>
</evidence>
<keyword evidence="6 9" id="KW-1133">Transmembrane helix</keyword>
<name>A0A4R7Z826_9FIRM</name>
<gene>
    <name evidence="11" type="ORF">C8C77_10294</name>
</gene>
<protein>
    <submittedName>
        <fullName evidence="11">TRAP-type C4-dicarboxylate transport system permease small subunit</fullName>
    </submittedName>
</protein>
<keyword evidence="7 9" id="KW-0472">Membrane</keyword>
<comment type="similarity">
    <text evidence="8">Belongs to the TRAP transporter small permease family.</text>
</comment>
<evidence type="ECO:0000313" key="11">
    <source>
        <dbReference type="EMBL" id="TDW07292.1"/>
    </source>
</evidence>
<evidence type="ECO:0000256" key="6">
    <source>
        <dbReference type="ARBA" id="ARBA00022989"/>
    </source>
</evidence>
<dbReference type="GO" id="GO:0005886">
    <property type="term" value="C:plasma membrane"/>
    <property type="evidence" value="ECO:0007669"/>
    <property type="project" value="UniProtKB-SubCell"/>
</dbReference>
<dbReference type="RefSeq" id="WP_133986788.1">
    <property type="nucleotide sequence ID" value="NZ_SODA01000002.1"/>
</dbReference>
<keyword evidence="3" id="KW-1003">Cell membrane</keyword>
<evidence type="ECO:0000256" key="3">
    <source>
        <dbReference type="ARBA" id="ARBA00022475"/>
    </source>
</evidence>
<proteinExistence type="inferred from homology"/>
<keyword evidence="2" id="KW-0813">Transport</keyword>
<feature type="transmembrane region" description="Helical" evidence="9">
    <location>
        <begin position="89"/>
        <end position="111"/>
    </location>
</feature>
<keyword evidence="5 9" id="KW-0812">Transmembrane</keyword>
<evidence type="ECO:0000256" key="2">
    <source>
        <dbReference type="ARBA" id="ARBA00022448"/>
    </source>
</evidence>
<dbReference type="InterPro" id="IPR007387">
    <property type="entry name" value="TRAP_DctQ"/>
</dbReference>
<dbReference type="InterPro" id="IPR055348">
    <property type="entry name" value="DctQ"/>
</dbReference>
<feature type="transmembrane region" description="Helical" evidence="9">
    <location>
        <begin position="49"/>
        <end position="68"/>
    </location>
</feature>
<evidence type="ECO:0000256" key="9">
    <source>
        <dbReference type="SAM" id="Phobius"/>
    </source>
</evidence>
<dbReference type="PANTHER" id="PTHR35011">
    <property type="entry name" value="2,3-DIKETO-L-GULONATE TRAP TRANSPORTER SMALL PERMEASE PROTEIN YIAM"/>
    <property type="match status" value="1"/>
</dbReference>
<organism evidence="11 12">
    <name type="scientific">Halanaerobium saccharolyticum</name>
    <dbReference type="NCBI Taxonomy" id="43595"/>
    <lineage>
        <taxon>Bacteria</taxon>
        <taxon>Bacillati</taxon>
        <taxon>Bacillota</taxon>
        <taxon>Clostridia</taxon>
        <taxon>Halanaerobiales</taxon>
        <taxon>Halanaerobiaceae</taxon>
        <taxon>Halanaerobium</taxon>
    </lineage>
</organism>
<feature type="transmembrane region" description="Helical" evidence="9">
    <location>
        <begin position="12"/>
        <end position="37"/>
    </location>
</feature>
<evidence type="ECO:0000256" key="7">
    <source>
        <dbReference type="ARBA" id="ARBA00023136"/>
    </source>
</evidence>
<dbReference type="Pfam" id="PF04290">
    <property type="entry name" value="DctQ"/>
    <property type="match status" value="1"/>
</dbReference>
<accession>A0A4R7Z826</accession>
<evidence type="ECO:0000256" key="8">
    <source>
        <dbReference type="ARBA" id="ARBA00038436"/>
    </source>
</evidence>
<evidence type="ECO:0000256" key="5">
    <source>
        <dbReference type="ARBA" id="ARBA00022692"/>
    </source>
</evidence>
<feature type="transmembrane region" description="Helical" evidence="9">
    <location>
        <begin position="123"/>
        <end position="147"/>
    </location>
</feature>
<feature type="domain" description="Tripartite ATP-independent periplasmic transporters DctQ component" evidence="10">
    <location>
        <begin position="25"/>
        <end position="147"/>
    </location>
</feature>
<sequence>MKDKSFSSIFASIYKYILILLTLIMFVIVGANVFARFILNSSLGWADELARFIFIWISFLGAVFAYTTDDHVGLNFVVAKIKSAKAQNIVNIISDLLILLVVGFITYYGYIVAISATNVSPALYIPMSLVYAVVPVSGFMMVVINFIKIKKHIELYIKDEKEKFDIMEDIGGAE</sequence>